<organism evidence="18 19">
    <name type="scientific">Thelohanellus kitauei</name>
    <name type="common">Myxosporean</name>
    <dbReference type="NCBI Taxonomy" id="669202"/>
    <lineage>
        <taxon>Eukaryota</taxon>
        <taxon>Metazoa</taxon>
        <taxon>Cnidaria</taxon>
        <taxon>Myxozoa</taxon>
        <taxon>Myxosporea</taxon>
        <taxon>Bivalvulida</taxon>
        <taxon>Platysporina</taxon>
        <taxon>Myxobolidae</taxon>
        <taxon>Thelohanellus</taxon>
    </lineage>
</organism>
<keyword evidence="6" id="KW-0999">Mitochondrion inner membrane</keyword>
<evidence type="ECO:0000256" key="12">
    <source>
        <dbReference type="ARBA" id="ARBA00032816"/>
    </source>
</evidence>
<evidence type="ECO:0000256" key="4">
    <source>
        <dbReference type="ARBA" id="ARBA00022692"/>
    </source>
</evidence>
<evidence type="ECO:0000256" key="3">
    <source>
        <dbReference type="ARBA" id="ARBA00016942"/>
    </source>
</evidence>
<evidence type="ECO:0000259" key="17">
    <source>
        <dbReference type="SMART" id="SM01024"/>
    </source>
</evidence>
<dbReference type="Proteomes" id="UP000031668">
    <property type="component" value="Unassembled WGS sequence"/>
</dbReference>
<evidence type="ECO:0000313" key="19">
    <source>
        <dbReference type="Proteomes" id="UP000031668"/>
    </source>
</evidence>
<dbReference type="SMART" id="SM00382">
    <property type="entry name" value="AAA"/>
    <property type="match status" value="1"/>
</dbReference>
<proteinExistence type="inferred from homology"/>
<evidence type="ECO:0000313" key="18">
    <source>
        <dbReference type="EMBL" id="KII68104.1"/>
    </source>
</evidence>
<dbReference type="SMART" id="SM01024">
    <property type="entry name" value="BCS1_N"/>
    <property type="match status" value="1"/>
</dbReference>
<keyword evidence="9 15" id="KW-1133">Transmembrane helix</keyword>
<comment type="similarity">
    <text evidence="2">Belongs to the AAA ATPase family. BCS1 subfamily.</text>
</comment>
<dbReference type="SUPFAM" id="SSF52540">
    <property type="entry name" value="P-loop containing nucleoside triphosphate hydrolases"/>
    <property type="match status" value="1"/>
</dbReference>
<dbReference type="Pfam" id="PF08740">
    <property type="entry name" value="BCS1_N"/>
    <property type="match status" value="1"/>
</dbReference>
<dbReference type="GO" id="GO:0016887">
    <property type="term" value="F:ATP hydrolysis activity"/>
    <property type="evidence" value="ECO:0007669"/>
    <property type="project" value="InterPro"/>
</dbReference>
<dbReference type="Gene3D" id="3.40.50.300">
    <property type="entry name" value="P-loop containing nucleotide triphosphate hydrolases"/>
    <property type="match status" value="1"/>
</dbReference>
<accession>A0A0C2IRS1</accession>
<evidence type="ECO:0000256" key="10">
    <source>
        <dbReference type="ARBA" id="ARBA00023128"/>
    </source>
</evidence>
<dbReference type="InterPro" id="IPR014851">
    <property type="entry name" value="BCS1_N"/>
</dbReference>
<dbReference type="InterPro" id="IPR027417">
    <property type="entry name" value="P-loop_NTPase"/>
</dbReference>
<dbReference type="InterPro" id="IPR003959">
    <property type="entry name" value="ATPase_AAA_core"/>
</dbReference>
<evidence type="ECO:0000256" key="14">
    <source>
        <dbReference type="RuleBase" id="RU003651"/>
    </source>
</evidence>
<evidence type="ECO:0000256" key="1">
    <source>
        <dbReference type="ARBA" id="ARBA00004434"/>
    </source>
</evidence>
<feature type="domain" description="BCS1 N-terminal" evidence="17">
    <location>
        <begin position="21"/>
        <end position="190"/>
    </location>
</feature>
<name>A0A0C2IRS1_THEKT</name>
<feature type="domain" description="AAA+ ATPase" evidence="16">
    <location>
        <begin position="221"/>
        <end position="349"/>
    </location>
</feature>
<dbReference type="GO" id="GO:0005743">
    <property type="term" value="C:mitochondrial inner membrane"/>
    <property type="evidence" value="ECO:0007669"/>
    <property type="project" value="UniProtKB-SubCell"/>
</dbReference>
<evidence type="ECO:0000256" key="13">
    <source>
        <dbReference type="ARBA" id="ARBA00048778"/>
    </source>
</evidence>
<evidence type="ECO:0000256" key="8">
    <source>
        <dbReference type="ARBA" id="ARBA00022840"/>
    </source>
</evidence>
<keyword evidence="10" id="KW-0496">Mitochondrion</keyword>
<keyword evidence="11 15" id="KW-0472">Membrane</keyword>
<dbReference type="AlphaFoldDB" id="A0A0C2IRS1"/>
<gene>
    <name evidence="18" type="ORF">RF11_06311</name>
</gene>
<reference evidence="18 19" key="1">
    <citation type="journal article" date="2014" name="Genome Biol. Evol.">
        <title>The genome of the myxosporean Thelohanellus kitauei shows adaptations to nutrient acquisition within its fish host.</title>
        <authorList>
            <person name="Yang Y."/>
            <person name="Xiong J."/>
            <person name="Zhou Z."/>
            <person name="Huo F."/>
            <person name="Miao W."/>
            <person name="Ran C."/>
            <person name="Liu Y."/>
            <person name="Zhang J."/>
            <person name="Feng J."/>
            <person name="Wang M."/>
            <person name="Wang M."/>
            <person name="Wang L."/>
            <person name="Yao B."/>
        </authorList>
    </citation>
    <scope>NUCLEOTIDE SEQUENCE [LARGE SCALE GENOMIC DNA]</scope>
    <source>
        <strain evidence="18">Wuqing</strain>
    </source>
</reference>
<keyword evidence="5 14" id="KW-0547">Nucleotide-binding</keyword>
<dbReference type="OrthoDB" id="10251412at2759"/>
<evidence type="ECO:0000256" key="6">
    <source>
        <dbReference type="ARBA" id="ARBA00022792"/>
    </source>
</evidence>
<dbReference type="EMBL" id="JWZT01002965">
    <property type="protein sequence ID" value="KII68104.1"/>
    <property type="molecule type" value="Genomic_DNA"/>
</dbReference>
<comment type="subcellular location">
    <subcellularLocation>
        <location evidence="1">Mitochondrion inner membrane</location>
        <topology evidence="1">Single-pass membrane protein</topology>
    </subcellularLocation>
</comment>
<dbReference type="Pfam" id="PF00004">
    <property type="entry name" value="AAA"/>
    <property type="match status" value="1"/>
</dbReference>
<protein>
    <recommendedName>
        <fullName evidence="3">Mitochondrial chaperone BCS1</fullName>
    </recommendedName>
    <alternativeName>
        <fullName evidence="12">BCS1-like protein</fullName>
    </alternativeName>
</protein>
<evidence type="ECO:0000256" key="5">
    <source>
        <dbReference type="ARBA" id="ARBA00022741"/>
    </source>
</evidence>
<evidence type="ECO:0000259" key="16">
    <source>
        <dbReference type="SMART" id="SM00382"/>
    </source>
</evidence>
<keyword evidence="4 15" id="KW-0812">Transmembrane</keyword>
<keyword evidence="7" id="KW-0378">Hydrolase</keyword>
<comment type="caution">
    <text evidence="18">The sequence shown here is derived from an EMBL/GenBank/DDBJ whole genome shotgun (WGS) entry which is preliminary data.</text>
</comment>
<dbReference type="PANTHER" id="PTHR23070">
    <property type="entry name" value="BCS1 AAA-TYPE ATPASE"/>
    <property type="match status" value="1"/>
</dbReference>
<dbReference type="InterPro" id="IPR003593">
    <property type="entry name" value="AAA+_ATPase"/>
</dbReference>
<keyword evidence="8 14" id="KW-0067">ATP-binding</keyword>
<dbReference type="InterPro" id="IPR057495">
    <property type="entry name" value="AAA_lid_BCS1"/>
</dbReference>
<comment type="catalytic activity">
    <reaction evidence="13">
        <text>ATP + H2O = ADP + phosphate + H(+)</text>
        <dbReference type="Rhea" id="RHEA:13065"/>
        <dbReference type="ChEBI" id="CHEBI:15377"/>
        <dbReference type="ChEBI" id="CHEBI:15378"/>
        <dbReference type="ChEBI" id="CHEBI:30616"/>
        <dbReference type="ChEBI" id="CHEBI:43474"/>
        <dbReference type="ChEBI" id="CHEBI:456216"/>
    </reaction>
    <physiologicalReaction direction="left-to-right" evidence="13">
        <dbReference type="Rhea" id="RHEA:13066"/>
    </physiologicalReaction>
</comment>
<dbReference type="PROSITE" id="PS00674">
    <property type="entry name" value="AAA"/>
    <property type="match status" value="1"/>
</dbReference>
<dbReference type="InterPro" id="IPR050747">
    <property type="entry name" value="Mitochondrial_chaperone_BCS1"/>
</dbReference>
<dbReference type="GO" id="GO:0005524">
    <property type="term" value="F:ATP binding"/>
    <property type="evidence" value="ECO:0007669"/>
    <property type="project" value="UniProtKB-KW"/>
</dbReference>
<feature type="transmembrane region" description="Helical" evidence="15">
    <location>
        <begin position="12"/>
        <end position="30"/>
    </location>
</feature>
<evidence type="ECO:0000256" key="7">
    <source>
        <dbReference type="ARBA" id="ARBA00022801"/>
    </source>
</evidence>
<dbReference type="CDD" id="cd19510">
    <property type="entry name" value="RecA-like_BCS1"/>
    <property type="match status" value="1"/>
</dbReference>
<dbReference type="Pfam" id="PF25426">
    <property type="entry name" value="AAA_lid_BCS1"/>
    <property type="match status" value="1"/>
</dbReference>
<keyword evidence="19" id="KW-1185">Reference proteome</keyword>
<sequence>MPDLFSSISSNPYFNAGLGLVGITSVLAVIRRGAISSSKHIYRYYTTTLEVNRNDKSFEWVLQWLSNSKAVRTSHKSVSTDIFQDQDGKMQMRHIFPPAIGPHFFKYKGHYIKVERSRASPQVSQYGHVPFETIQFMTLGRNSRILEQLICDARNEALDLQKGKTLTYIPDSAAWRVFGHPRVLRPLDSVILDDDVVENIISDITEFIGSAEWYRTRGIPHRRGYLLYGPPGCGKTSLITAISSSLSYNICQLGLGEPGLTDDRFQFLLNTAPLQSLIVLEDVDAVLYDVEQAKRAYRLTHSGLLNALDGIVSSEQRIIFMTTNFFEKLDKALIRPGRVDYKQYIGCLTKSQISRMFQKFYSGVDFEFSNQFVERVLDLNLELTPAQLQAYMLRYKNDPKLSCQNVAEIRRI</sequence>
<dbReference type="OMA" id="WMTLYQR"/>
<dbReference type="InterPro" id="IPR003960">
    <property type="entry name" value="ATPase_AAA_CS"/>
</dbReference>
<evidence type="ECO:0000256" key="15">
    <source>
        <dbReference type="SAM" id="Phobius"/>
    </source>
</evidence>
<evidence type="ECO:0000256" key="9">
    <source>
        <dbReference type="ARBA" id="ARBA00022989"/>
    </source>
</evidence>
<evidence type="ECO:0000256" key="11">
    <source>
        <dbReference type="ARBA" id="ARBA00023136"/>
    </source>
</evidence>
<evidence type="ECO:0000256" key="2">
    <source>
        <dbReference type="ARBA" id="ARBA00007448"/>
    </source>
</evidence>